<dbReference type="EMBL" id="CP000776">
    <property type="protein sequence ID" value="ABS51729.1"/>
    <property type="molecule type" value="Genomic_DNA"/>
</dbReference>
<organism evidence="8 9">
    <name type="scientific">Campylobacter hominis (strain ATCC BAA-381 / DSM 21671 / CCUG 45161 / LMG 19568 / NCTC 13146 / CH001A)</name>
    <dbReference type="NCBI Taxonomy" id="360107"/>
    <lineage>
        <taxon>Bacteria</taxon>
        <taxon>Pseudomonadati</taxon>
        <taxon>Campylobacterota</taxon>
        <taxon>Epsilonproteobacteria</taxon>
        <taxon>Campylobacterales</taxon>
        <taxon>Campylobacteraceae</taxon>
        <taxon>Campylobacter</taxon>
    </lineage>
</organism>
<dbReference type="InterPro" id="IPR018649">
    <property type="entry name" value="SHOCT"/>
</dbReference>
<dbReference type="Pfam" id="PF05154">
    <property type="entry name" value="TM2"/>
    <property type="match status" value="1"/>
</dbReference>
<dbReference type="InterPro" id="IPR007829">
    <property type="entry name" value="TM2"/>
</dbReference>
<evidence type="ECO:0000256" key="3">
    <source>
        <dbReference type="ARBA" id="ARBA00022989"/>
    </source>
</evidence>
<evidence type="ECO:0000256" key="4">
    <source>
        <dbReference type="ARBA" id="ARBA00023136"/>
    </source>
</evidence>
<keyword evidence="2 5" id="KW-0812">Transmembrane</keyword>
<feature type="transmembrane region" description="Helical" evidence="5">
    <location>
        <begin position="6"/>
        <end position="27"/>
    </location>
</feature>
<feature type="domain" description="SHOCT" evidence="7">
    <location>
        <begin position="97"/>
        <end position="120"/>
    </location>
</feature>
<dbReference type="eggNOG" id="COG2314">
    <property type="taxonomic scope" value="Bacteria"/>
</dbReference>
<sequence length="124" mass="14521">MKRNIYIAYALWFFSVLIGGGLHRIYCGKFISGFIQLGLYWIGIATVWIFIGFIPLIIWGLWWIIDVFLTGIMVEDANVEFNTYNDVEYAEKIKSVEALYDLYKKGAISKEEYETRKDILMKNI</sequence>
<reference evidence="9" key="1">
    <citation type="submission" date="2007-07" db="EMBL/GenBank/DDBJ databases">
        <title>Complete genome sequence of Campylobacter hominis ATCC BAA-381, a commensal isolated from the human gastrointestinal tract.</title>
        <authorList>
            <person name="Fouts D.E."/>
            <person name="Mongodin E.F."/>
            <person name="Puiu D."/>
            <person name="Sebastian Y."/>
            <person name="Miller W.G."/>
            <person name="Mandrell R.E."/>
            <person name="Nelson K.E."/>
        </authorList>
    </citation>
    <scope>NUCLEOTIDE SEQUENCE [LARGE SCALE GENOMIC DNA]</scope>
    <source>
        <strain evidence="9">ATCC BAA-381 / LMG 19568 / NCTC 13146 / CH001A</strain>
    </source>
</reference>
<dbReference type="KEGG" id="cha:CHAB381_1791"/>
<feature type="transmembrane region" description="Helical" evidence="5">
    <location>
        <begin position="39"/>
        <end position="65"/>
    </location>
</feature>
<protein>
    <submittedName>
        <fullName evidence="8">TM2</fullName>
    </submittedName>
</protein>
<gene>
    <name evidence="8" type="ordered locus">CHAB381_1791</name>
</gene>
<feature type="domain" description="TM2" evidence="6">
    <location>
        <begin position="1"/>
        <end position="54"/>
    </location>
</feature>
<dbReference type="HOGENOM" id="CLU_2045365_0_0_7"/>
<evidence type="ECO:0000259" key="7">
    <source>
        <dbReference type="Pfam" id="PF09851"/>
    </source>
</evidence>
<dbReference type="Pfam" id="PF09851">
    <property type="entry name" value="SHOCT"/>
    <property type="match status" value="1"/>
</dbReference>
<proteinExistence type="predicted"/>
<comment type="subcellular location">
    <subcellularLocation>
        <location evidence="1">Membrane</location>
        <topology evidence="1">Multi-pass membrane protein</topology>
    </subcellularLocation>
</comment>
<evidence type="ECO:0000313" key="9">
    <source>
        <dbReference type="Proteomes" id="UP000002407"/>
    </source>
</evidence>
<evidence type="ECO:0000256" key="5">
    <source>
        <dbReference type="SAM" id="Phobius"/>
    </source>
</evidence>
<dbReference type="AlphaFoldDB" id="A7I460"/>
<dbReference type="RefSeq" id="WP_012109608.1">
    <property type="nucleotide sequence ID" value="NC_009714.1"/>
</dbReference>
<keyword evidence="4 5" id="KW-0472">Membrane</keyword>
<evidence type="ECO:0000313" key="8">
    <source>
        <dbReference type="EMBL" id="ABS51729.1"/>
    </source>
</evidence>
<dbReference type="GO" id="GO:0016020">
    <property type="term" value="C:membrane"/>
    <property type="evidence" value="ECO:0007669"/>
    <property type="project" value="UniProtKB-SubCell"/>
</dbReference>
<dbReference type="OrthoDB" id="2004788at2"/>
<dbReference type="Proteomes" id="UP000002407">
    <property type="component" value="Chromosome"/>
</dbReference>
<keyword evidence="9" id="KW-1185">Reference proteome</keyword>
<dbReference type="STRING" id="360107.CHAB381_1791"/>
<accession>A7I460</accession>
<evidence type="ECO:0000256" key="2">
    <source>
        <dbReference type="ARBA" id="ARBA00022692"/>
    </source>
</evidence>
<evidence type="ECO:0000256" key="1">
    <source>
        <dbReference type="ARBA" id="ARBA00004141"/>
    </source>
</evidence>
<name>A7I460_CAMHC</name>
<keyword evidence="3 5" id="KW-1133">Transmembrane helix</keyword>
<evidence type="ECO:0000259" key="6">
    <source>
        <dbReference type="Pfam" id="PF05154"/>
    </source>
</evidence>